<organism evidence="1 2">
    <name type="scientific">Zosterops borbonicus</name>
    <dbReference type="NCBI Taxonomy" id="364589"/>
    <lineage>
        <taxon>Eukaryota</taxon>
        <taxon>Metazoa</taxon>
        <taxon>Chordata</taxon>
        <taxon>Craniata</taxon>
        <taxon>Vertebrata</taxon>
        <taxon>Euteleostomi</taxon>
        <taxon>Archelosauria</taxon>
        <taxon>Archosauria</taxon>
        <taxon>Dinosauria</taxon>
        <taxon>Saurischia</taxon>
        <taxon>Theropoda</taxon>
        <taxon>Coelurosauria</taxon>
        <taxon>Aves</taxon>
        <taxon>Neognathae</taxon>
        <taxon>Neoaves</taxon>
        <taxon>Telluraves</taxon>
        <taxon>Australaves</taxon>
        <taxon>Passeriformes</taxon>
        <taxon>Sylvioidea</taxon>
        <taxon>Zosteropidae</taxon>
        <taxon>Zosterops</taxon>
    </lineage>
</organism>
<sequence>MRSSEMHQYTLSSNRAILGSKEYKLVGLVVPSGQNVQNTAVKTHYRKVMDQVQRAIVNGVKSNWRSVTVGVPQGSILSLVPFNIFTNYLDAGLEGILRYKTLVTKIVQKSLSPRIYEGLNSIEKPFKDKAQFTDEH</sequence>
<dbReference type="AlphaFoldDB" id="A0A8K1LD83"/>
<gene>
    <name evidence="1" type="ORF">HGM15179_017517</name>
</gene>
<proteinExistence type="predicted"/>
<evidence type="ECO:0000313" key="2">
    <source>
        <dbReference type="Proteomes" id="UP000796761"/>
    </source>
</evidence>
<protein>
    <recommendedName>
        <fullName evidence="3">Reverse transcriptase</fullName>
    </recommendedName>
</protein>
<dbReference type="OrthoDB" id="416454at2759"/>
<name>A0A8K1LD83_9PASS</name>
<dbReference type="Proteomes" id="UP000796761">
    <property type="component" value="Unassembled WGS sequence"/>
</dbReference>
<accession>A0A8K1LD83</accession>
<reference evidence="1" key="1">
    <citation type="submission" date="2019-04" db="EMBL/GenBank/DDBJ databases">
        <title>Genome assembly of Zosterops borbonicus 15179.</title>
        <authorList>
            <person name="Leroy T."/>
            <person name="Anselmetti Y."/>
            <person name="Tilak M.-K."/>
            <person name="Nabholz B."/>
        </authorList>
    </citation>
    <scope>NUCLEOTIDE SEQUENCE</scope>
    <source>
        <strain evidence="1">HGM_15179</strain>
        <tissue evidence="1">Muscle</tissue>
    </source>
</reference>
<keyword evidence="2" id="KW-1185">Reference proteome</keyword>
<dbReference type="EMBL" id="SWJQ01001034">
    <property type="protein sequence ID" value="TRZ09589.1"/>
    <property type="molecule type" value="Genomic_DNA"/>
</dbReference>
<evidence type="ECO:0008006" key="3">
    <source>
        <dbReference type="Google" id="ProtNLM"/>
    </source>
</evidence>
<comment type="caution">
    <text evidence="1">The sequence shown here is derived from an EMBL/GenBank/DDBJ whole genome shotgun (WGS) entry which is preliminary data.</text>
</comment>
<evidence type="ECO:0000313" key="1">
    <source>
        <dbReference type="EMBL" id="TRZ09589.1"/>
    </source>
</evidence>